<dbReference type="EMBL" id="JALIDZ010000008">
    <property type="protein sequence ID" value="MCT8973646.1"/>
    <property type="molecule type" value="Genomic_DNA"/>
</dbReference>
<proteinExistence type="inferred from homology"/>
<protein>
    <submittedName>
        <fullName evidence="4">DNA starvation/stationary phase protection protein</fullName>
    </submittedName>
</protein>
<sequence length="170" mass="19031">MTRASNVLKVKPHREDVHTGIPAADRKTIAEAISGILADTYVLVIKSHVYHWNVVGPLFQPLHEMTEDHYQNLFEACDDLAERIRALGHTAPLTDRQVLGDSAIRIDKTAPTAGEMIKDLIADHEGLCRKMREAAETAEQKGDFVSHDLLTGRLTYHEKAVWMLRAIIAD</sequence>
<dbReference type="Gene3D" id="1.20.1260.10">
    <property type="match status" value="1"/>
</dbReference>
<dbReference type="PIRSF" id="PIRSF005900">
    <property type="entry name" value="Dps"/>
    <property type="match status" value="1"/>
</dbReference>
<evidence type="ECO:0000256" key="1">
    <source>
        <dbReference type="ARBA" id="ARBA00009497"/>
    </source>
</evidence>
<dbReference type="Pfam" id="PF00210">
    <property type="entry name" value="Ferritin"/>
    <property type="match status" value="1"/>
</dbReference>
<organism evidence="4 5">
    <name type="scientific">Microbaculum marinisediminis</name>
    <dbReference type="NCBI Taxonomy" id="2931392"/>
    <lineage>
        <taxon>Bacteria</taxon>
        <taxon>Pseudomonadati</taxon>
        <taxon>Pseudomonadota</taxon>
        <taxon>Alphaproteobacteria</taxon>
        <taxon>Hyphomicrobiales</taxon>
        <taxon>Tepidamorphaceae</taxon>
        <taxon>Microbaculum</taxon>
    </lineage>
</organism>
<dbReference type="SUPFAM" id="SSF47240">
    <property type="entry name" value="Ferritin-like"/>
    <property type="match status" value="1"/>
</dbReference>
<dbReference type="PRINTS" id="PR01346">
    <property type="entry name" value="HELNAPAPROT"/>
</dbReference>
<dbReference type="PROSITE" id="PS00818">
    <property type="entry name" value="DPS_1"/>
    <property type="match status" value="1"/>
</dbReference>
<dbReference type="PANTHER" id="PTHR42932">
    <property type="entry name" value="GENERAL STRESS PROTEIN 20U"/>
    <property type="match status" value="1"/>
</dbReference>
<evidence type="ECO:0000313" key="4">
    <source>
        <dbReference type="EMBL" id="MCT8973646.1"/>
    </source>
</evidence>
<dbReference type="PANTHER" id="PTHR42932:SF3">
    <property type="entry name" value="DNA PROTECTION DURING STARVATION PROTEIN"/>
    <property type="match status" value="1"/>
</dbReference>
<evidence type="ECO:0000313" key="5">
    <source>
        <dbReference type="Proteomes" id="UP001320898"/>
    </source>
</evidence>
<dbReference type="InterPro" id="IPR012347">
    <property type="entry name" value="Ferritin-like"/>
</dbReference>
<evidence type="ECO:0000256" key="2">
    <source>
        <dbReference type="RuleBase" id="RU003875"/>
    </source>
</evidence>
<evidence type="ECO:0000259" key="3">
    <source>
        <dbReference type="Pfam" id="PF00210"/>
    </source>
</evidence>
<comment type="similarity">
    <text evidence="1 2">Belongs to the Dps family.</text>
</comment>
<dbReference type="InterPro" id="IPR008331">
    <property type="entry name" value="Ferritin_DPS_dom"/>
</dbReference>
<name>A0AAW5R019_9HYPH</name>
<reference evidence="4 5" key="1">
    <citation type="submission" date="2022-04" db="EMBL/GenBank/DDBJ databases">
        <authorList>
            <person name="Ye Y.-Q."/>
            <person name="Du Z.-J."/>
        </authorList>
    </citation>
    <scope>NUCLEOTIDE SEQUENCE [LARGE SCALE GENOMIC DNA]</scope>
    <source>
        <strain evidence="4 5">A6E488</strain>
    </source>
</reference>
<dbReference type="GO" id="GO:0016722">
    <property type="term" value="F:oxidoreductase activity, acting on metal ions"/>
    <property type="evidence" value="ECO:0007669"/>
    <property type="project" value="InterPro"/>
</dbReference>
<dbReference type="AlphaFoldDB" id="A0AAW5R019"/>
<dbReference type="Proteomes" id="UP001320898">
    <property type="component" value="Unassembled WGS sequence"/>
</dbReference>
<accession>A0AAW5R019</accession>
<dbReference type="GO" id="GO:0008199">
    <property type="term" value="F:ferric iron binding"/>
    <property type="evidence" value="ECO:0007669"/>
    <property type="project" value="InterPro"/>
</dbReference>
<feature type="domain" description="Ferritin/DPS" evidence="3">
    <location>
        <begin position="32"/>
        <end position="169"/>
    </location>
</feature>
<dbReference type="InterPro" id="IPR002177">
    <property type="entry name" value="DPS_DNA-bd"/>
</dbReference>
<dbReference type="RefSeq" id="WP_261617227.1">
    <property type="nucleotide sequence ID" value="NZ_JALIDZ010000008.1"/>
</dbReference>
<dbReference type="CDD" id="cd01043">
    <property type="entry name" value="DPS"/>
    <property type="match status" value="1"/>
</dbReference>
<dbReference type="InterPro" id="IPR023188">
    <property type="entry name" value="DPS_DNA-bd_CS"/>
</dbReference>
<dbReference type="InterPro" id="IPR009078">
    <property type="entry name" value="Ferritin-like_SF"/>
</dbReference>
<comment type="caution">
    <text evidence="4">The sequence shown here is derived from an EMBL/GenBank/DDBJ whole genome shotgun (WGS) entry which is preliminary data.</text>
</comment>
<gene>
    <name evidence="4" type="ORF">MUB46_17420</name>
</gene>
<keyword evidence="5" id="KW-1185">Reference proteome</keyword>